<dbReference type="Proteomes" id="UP000032247">
    <property type="component" value="Unassembled WGS sequence"/>
</dbReference>
<organism evidence="3 4">
    <name type="scientific">Bacillus subtilis</name>
    <dbReference type="NCBI Taxonomy" id="1423"/>
    <lineage>
        <taxon>Bacteria</taxon>
        <taxon>Bacillati</taxon>
        <taxon>Bacillota</taxon>
        <taxon>Bacilli</taxon>
        <taxon>Bacillales</taxon>
        <taxon>Bacillaceae</taxon>
        <taxon>Bacillus</taxon>
    </lineage>
</organism>
<gene>
    <name evidence="3" type="ORF">SC09_contig8orf00190</name>
</gene>
<evidence type="ECO:0000256" key="1">
    <source>
        <dbReference type="ARBA" id="ARBA00004613"/>
    </source>
</evidence>
<dbReference type="GO" id="GO:0004623">
    <property type="term" value="F:phospholipase A2 activity"/>
    <property type="evidence" value="ECO:0007669"/>
    <property type="project" value="InterPro"/>
</dbReference>
<evidence type="ECO:0000313" key="4">
    <source>
        <dbReference type="Proteomes" id="UP000032247"/>
    </source>
</evidence>
<dbReference type="GO" id="GO:0050482">
    <property type="term" value="P:arachidonate secretion"/>
    <property type="evidence" value="ECO:0007669"/>
    <property type="project" value="InterPro"/>
</dbReference>
<proteinExistence type="predicted"/>
<accession>A0A0D1KMY0</accession>
<evidence type="ECO:0000313" key="3">
    <source>
        <dbReference type="EMBL" id="KIU04526.1"/>
    </source>
</evidence>
<dbReference type="SUPFAM" id="SSF48619">
    <property type="entry name" value="Phospholipase A2, PLA2"/>
    <property type="match status" value="1"/>
</dbReference>
<name>A0A0D1KMY0_BACIU</name>
<dbReference type="InterPro" id="IPR033113">
    <property type="entry name" value="PLA2_histidine"/>
</dbReference>
<dbReference type="EMBL" id="JXBC01000014">
    <property type="protein sequence ID" value="KIU04526.1"/>
    <property type="molecule type" value="Genomic_DNA"/>
</dbReference>
<dbReference type="PROSITE" id="PS00118">
    <property type="entry name" value="PA2_HIS"/>
    <property type="match status" value="1"/>
</dbReference>
<dbReference type="RefSeq" id="WP_043859117.1">
    <property type="nucleotide sequence ID" value="NZ_JAVFVM010000010.1"/>
</dbReference>
<comment type="subcellular location">
    <subcellularLocation>
        <location evidence="1">Secreted</location>
    </subcellularLocation>
</comment>
<sequence length="241" mass="27415">MGITITPLNTQRTEALIKEVSNLTEFVTLKQELAKNHQLFETPEQESFEFTYFFPEQEEQLKKEALFLTLGSEAIIEAVRQKCGNIRVLAHQTVNTESGEKVIRRSTMLDGNLEIESEFSYNPDYYKFIEHLKVPNPAQEIDGDEVKTQAWYHGCLIFGDPGTGKYYRYKWCGAKCGSGTPINALDRCCQAHDRCWAKFGHGDNGCDMELYHCASKTSDPGWYMVADFGYECAKNRLGSVC</sequence>
<dbReference type="InterPro" id="IPR036444">
    <property type="entry name" value="PLipase_A2_dom_sf"/>
</dbReference>
<protein>
    <submittedName>
        <fullName evidence="3">Uncharacterized protein</fullName>
    </submittedName>
</protein>
<keyword evidence="2" id="KW-0964">Secreted</keyword>
<dbReference type="PATRIC" id="fig|1423.173.peg.4986"/>
<dbReference type="AlphaFoldDB" id="A0A0D1KMY0"/>
<evidence type="ECO:0000256" key="2">
    <source>
        <dbReference type="ARBA" id="ARBA00022525"/>
    </source>
</evidence>
<dbReference type="GO" id="GO:0005576">
    <property type="term" value="C:extracellular region"/>
    <property type="evidence" value="ECO:0007669"/>
    <property type="project" value="UniProtKB-SubCell"/>
</dbReference>
<comment type="caution">
    <text evidence="3">The sequence shown here is derived from an EMBL/GenBank/DDBJ whole genome shotgun (WGS) entry which is preliminary data.</text>
</comment>
<dbReference type="Gene3D" id="1.20.90.10">
    <property type="entry name" value="Phospholipase A2 domain"/>
    <property type="match status" value="1"/>
</dbReference>
<dbReference type="GO" id="GO:0006644">
    <property type="term" value="P:phospholipid metabolic process"/>
    <property type="evidence" value="ECO:0007669"/>
    <property type="project" value="InterPro"/>
</dbReference>
<reference evidence="3 4" key="1">
    <citation type="submission" date="2014-12" db="EMBL/GenBank/DDBJ databases">
        <title>Comparative genome analysis of Bacillus coagulans HM-08, Clostridium butyricum HM-68, Bacillus subtilis HM-66 and Bacillus licheniformis BL-09.</title>
        <authorList>
            <person name="Zhang H."/>
        </authorList>
    </citation>
    <scope>NUCLEOTIDE SEQUENCE [LARGE SCALE GENOMIC DNA]</scope>
    <source>
        <strain evidence="3 4">HM-66</strain>
    </source>
</reference>